<dbReference type="InterPro" id="IPR051599">
    <property type="entry name" value="Cell_Envelope_Assoc"/>
</dbReference>
<dbReference type="PANTHER" id="PTHR30336:SF6">
    <property type="entry name" value="INTEGRAL MEMBRANE PROTEIN"/>
    <property type="match status" value="1"/>
</dbReference>
<keyword evidence="3" id="KW-1185">Reference proteome</keyword>
<name>A0ABX8J6Y7_9BACT</name>
<sequence>MKIVVVAALVSLAVMAGAAAIIGLATAGLTYDSIEKIPHRRVGLLLGCSRMLSGGRANLFFAHRVEAAAELFRARKVDYLLVSGDNRRKEYNEAGDMREALIKAGVPAERIYCDYAGLRTLDSVIRAREVFCQDEITVISQRFHNERAIFIGMHNGIDAIGYNAADVDAYNSFRTRCREQLARVRTVLDVCLLSTAPRFGGEKIEIGVQAPVLSNSY</sequence>
<gene>
    <name evidence="2" type="ORF">KP004_03170</name>
</gene>
<protein>
    <submittedName>
        <fullName evidence="2">YdcF family protein</fullName>
    </submittedName>
</protein>
<dbReference type="Pfam" id="PF02698">
    <property type="entry name" value="DUF218"/>
    <property type="match status" value="1"/>
</dbReference>
<dbReference type="CDD" id="cd06259">
    <property type="entry name" value="YdcF-like"/>
    <property type="match status" value="1"/>
</dbReference>
<dbReference type="InterPro" id="IPR003848">
    <property type="entry name" value="DUF218"/>
</dbReference>
<accession>A0ABX8J6Y7</accession>
<dbReference type="PANTHER" id="PTHR30336">
    <property type="entry name" value="INNER MEMBRANE PROTEIN, PROBABLE PERMEASE"/>
    <property type="match status" value="1"/>
</dbReference>
<reference evidence="2 3" key="1">
    <citation type="submission" date="2021-06" db="EMBL/GenBank/DDBJ databases">
        <title>Gemonas diversity in paddy soil.</title>
        <authorList>
            <person name="Liu G."/>
        </authorList>
    </citation>
    <scope>NUCLEOTIDE SEQUENCE [LARGE SCALE GENOMIC DNA]</scope>
    <source>
        <strain evidence="2 3">RG10</strain>
    </source>
</reference>
<feature type="domain" description="DUF218" evidence="1">
    <location>
        <begin position="54"/>
        <end position="164"/>
    </location>
</feature>
<evidence type="ECO:0000313" key="2">
    <source>
        <dbReference type="EMBL" id="QWV94208.1"/>
    </source>
</evidence>
<dbReference type="Proteomes" id="UP000683557">
    <property type="component" value="Chromosome"/>
</dbReference>
<evidence type="ECO:0000259" key="1">
    <source>
        <dbReference type="Pfam" id="PF02698"/>
    </source>
</evidence>
<evidence type="ECO:0000313" key="3">
    <source>
        <dbReference type="Proteomes" id="UP000683557"/>
    </source>
</evidence>
<organism evidence="2 3">
    <name type="scientific">Geomonas oryzisoli</name>
    <dbReference type="NCBI Taxonomy" id="2847992"/>
    <lineage>
        <taxon>Bacteria</taxon>
        <taxon>Pseudomonadati</taxon>
        <taxon>Thermodesulfobacteriota</taxon>
        <taxon>Desulfuromonadia</taxon>
        <taxon>Geobacterales</taxon>
        <taxon>Geobacteraceae</taxon>
        <taxon>Geomonas</taxon>
    </lineage>
</organism>
<dbReference type="EMBL" id="CP076723">
    <property type="protein sequence ID" value="QWV94208.1"/>
    <property type="molecule type" value="Genomic_DNA"/>
</dbReference>
<proteinExistence type="predicted"/>